<dbReference type="CDD" id="cd00610">
    <property type="entry name" value="OAT_like"/>
    <property type="match status" value="1"/>
</dbReference>
<dbReference type="InterPro" id="IPR005814">
    <property type="entry name" value="Aminotrans_3"/>
</dbReference>
<dbReference type="GO" id="GO:0008483">
    <property type="term" value="F:transaminase activity"/>
    <property type="evidence" value="ECO:0007669"/>
    <property type="project" value="UniProtKB-KW"/>
</dbReference>
<dbReference type="InterPro" id="IPR015424">
    <property type="entry name" value="PyrdxlP-dep_Trfase"/>
</dbReference>
<dbReference type="PIRSF" id="PIRSF000521">
    <property type="entry name" value="Transaminase_4ab_Lys_Orn"/>
    <property type="match status" value="1"/>
</dbReference>
<dbReference type="GO" id="GO:0030170">
    <property type="term" value="F:pyridoxal phosphate binding"/>
    <property type="evidence" value="ECO:0007669"/>
    <property type="project" value="InterPro"/>
</dbReference>
<dbReference type="GO" id="GO:0042802">
    <property type="term" value="F:identical protein binding"/>
    <property type="evidence" value="ECO:0007669"/>
    <property type="project" value="TreeGrafter"/>
</dbReference>
<keyword evidence="8" id="KW-1185">Reference proteome</keyword>
<dbReference type="SUPFAM" id="SSF53383">
    <property type="entry name" value="PLP-dependent transferases"/>
    <property type="match status" value="1"/>
</dbReference>
<dbReference type="KEGG" id="talb:FTW19_07990"/>
<comment type="cofactor">
    <cofactor evidence="1">
        <name>pyridoxal 5'-phosphate</name>
        <dbReference type="ChEBI" id="CHEBI:597326"/>
    </cofactor>
</comment>
<dbReference type="PANTHER" id="PTHR11986">
    <property type="entry name" value="AMINOTRANSFERASE CLASS III"/>
    <property type="match status" value="1"/>
</dbReference>
<gene>
    <name evidence="7" type="ORF">FTW19_07990</name>
</gene>
<dbReference type="AlphaFoldDB" id="A0A5B9EME7"/>
<evidence type="ECO:0000256" key="1">
    <source>
        <dbReference type="ARBA" id="ARBA00001933"/>
    </source>
</evidence>
<name>A0A5B9EME7_9BACT</name>
<evidence type="ECO:0000256" key="2">
    <source>
        <dbReference type="ARBA" id="ARBA00008954"/>
    </source>
</evidence>
<dbReference type="Pfam" id="PF00202">
    <property type="entry name" value="Aminotran_3"/>
    <property type="match status" value="1"/>
</dbReference>
<evidence type="ECO:0000313" key="8">
    <source>
        <dbReference type="Proteomes" id="UP000321820"/>
    </source>
</evidence>
<dbReference type="NCBIfam" id="NF004426">
    <property type="entry name" value="PRK05769.1"/>
    <property type="match status" value="1"/>
</dbReference>
<protein>
    <submittedName>
        <fullName evidence="7">Acetyl ornithine aminotransferase family protein</fullName>
    </submittedName>
</protein>
<keyword evidence="5 6" id="KW-0663">Pyridoxal phosphate</keyword>
<dbReference type="PANTHER" id="PTHR11986:SF58">
    <property type="entry name" value="LEUCINE_METHIONINE RACEMASE"/>
    <property type="match status" value="1"/>
</dbReference>
<proteinExistence type="inferred from homology"/>
<dbReference type="Proteomes" id="UP000321820">
    <property type="component" value="Chromosome"/>
</dbReference>
<sequence length="461" mass="50179">MQASVRVANSDLHAKFGPKLITSVPGPRAQRIVADDHRLISPSYTRGYPLVVKNGRGCRIQDVDGNEFLDFTAGIAVDSTGHCHPEVVKAIQEQAAQLIHMSGTDFYYDLMPQVASRLSAIAPMPGPHRFYFGNSGAEAVECALKLARYHTGRQNIISFFGSFHGRTMGALSLTASKVQQKRRFAPFVPGVTHVPYPYRYRGTGGGPQEEEAYGLSCARFLEEKLFKTMLPPEEVAAIFVEPIQGEGGYVVPPNIFLQELRRICDRHGILLVADEVQSGVGRTGRWWAIEHSGVEPDIVCIAKGIASGMPLGICMAKAELMDWVPGSHASTYGGNPICLAAAMATLNIIEREGMNNAATVGAAAFARLGAWVEKYEIVGDVRGRGLMIGVEIIEDKQSRKQAGALRDRIVDLAFERGLLLLGCGENTVRLCPPLIVTQEETDVALDILECVIEECVMLATR</sequence>
<dbReference type="FunFam" id="3.40.640.10:FF:000013">
    <property type="entry name" value="4-aminobutyrate aminotransferase"/>
    <property type="match status" value="1"/>
</dbReference>
<evidence type="ECO:0000256" key="6">
    <source>
        <dbReference type="RuleBase" id="RU003560"/>
    </source>
</evidence>
<comment type="similarity">
    <text evidence="2 6">Belongs to the class-III pyridoxal-phosphate-dependent aminotransferase family.</text>
</comment>
<reference evidence="7 8" key="1">
    <citation type="submission" date="2019-08" db="EMBL/GenBank/DDBJ databases">
        <title>Complete genome sequence of Terriglobus albidus strain ORNL.</title>
        <authorList>
            <person name="Podar M."/>
        </authorList>
    </citation>
    <scope>NUCLEOTIDE SEQUENCE [LARGE SCALE GENOMIC DNA]</scope>
    <source>
        <strain evidence="7 8">ORNL</strain>
    </source>
</reference>
<evidence type="ECO:0000256" key="5">
    <source>
        <dbReference type="ARBA" id="ARBA00022898"/>
    </source>
</evidence>
<dbReference type="OrthoDB" id="9807885at2"/>
<dbReference type="InterPro" id="IPR015422">
    <property type="entry name" value="PyrdxlP-dep_Trfase_small"/>
</dbReference>
<dbReference type="InterPro" id="IPR049704">
    <property type="entry name" value="Aminotrans_3_PPA_site"/>
</dbReference>
<evidence type="ECO:0000256" key="3">
    <source>
        <dbReference type="ARBA" id="ARBA00022576"/>
    </source>
</evidence>
<dbReference type="InterPro" id="IPR015421">
    <property type="entry name" value="PyrdxlP-dep_Trfase_major"/>
</dbReference>
<dbReference type="PROSITE" id="PS00600">
    <property type="entry name" value="AA_TRANSFER_CLASS_3"/>
    <property type="match status" value="1"/>
</dbReference>
<evidence type="ECO:0000313" key="7">
    <source>
        <dbReference type="EMBL" id="QEE31246.1"/>
    </source>
</evidence>
<dbReference type="RefSeq" id="WP_147650535.1">
    <property type="nucleotide sequence ID" value="NZ_CP042806.1"/>
</dbReference>
<evidence type="ECO:0000256" key="4">
    <source>
        <dbReference type="ARBA" id="ARBA00022679"/>
    </source>
</evidence>
<dbReference type="EMBL" id="CP042806">
    <property type="protein sequence ID" value="QEE31246.1"/>
    <property type="molecule type" value="Genomic_DNA"/>
</dbReference>
<dbReference type="Gene3D" id="3.40.640.10">
    <property type="entry name" value="Type I PLP-dependent aspartate aminotransferase-like (Major domain)"/>
    <property type="match status" value="1"/>
</dbReference>
<keyword evidence="4 7" id="KW-0808">Transferase</keyword>
<keyword evidence="3 7" id="KW-0032">Aminotransferase</keyword>
<accession>A0A5B9EME7</accession>
<dbReference type="InterPro" id="IPR050103">
    <property type="entry name" value="Class-III_PLP-dep_AT"/>
</dbReference>
<organism evidence="7 8">
    <name type="scientific">Terriglobus albidus</name>
    <dbReference type="NCBI Taxonomy" id="1592106"/>
    <lineage>
        <taxon>Bacteria</taxon>
        <taxon>Pseudomonadati</taxon>
        <taxon>Acidobacteriota</taxon>
        <taxon>Terriglobia</taxon>
        <taxon>Terriglobales</taxon>
        <taxon>Acidobacteriaceae</taxon>
        <taxon>Terriglobus</taxon>
    </lineage>
</organism>
<dbReference type="Gene3D" id="3.90.1150.10">
    <property type="entry name" value="Aspartate Aminotransferase, domain 1"/>
    <property type="match status" value="1"/>
</dbReference>